<dbReference type="Gene3D" id="1.10.287.600">
    <property type="entry name" value="Helix hairpin bin"/>
    <property type="match status" value="1"/>
</dbReference>
<dbReference type="CDD" id="cd02190">
    <property type="entry name" value="epsilon_tubulin"/>
    <property type="match status" value="1"/>
</dbReference>
<dbReference type="SMART" id="SM00865">
    <property type="entry name" value="Tubulin_C"/>
    <property type="match status" value="1"/>
</dbReference>
<dbReference type="PRINTS" id="PR01161">
    <property type="entry name" value="TUBULIN"/>
</dbReference>
<comment type="caution">
    <text evidence="8">The sequence shown here is derived from an EMBL/GenBank/DDBJ whole genome shotgun (WGS) entry which is preliminary data.</text>
</comment>
<keyword evidence="4 5" id="KW-0342">GTP-binding</keyword>
<dbReference type="InterPro" id="IPR003008">
    <property type="entry name" value="Tubulin_FtsZ_GTPase"/>
</dbReference>
<accession>A0AAV7K016</accession>
<dbReference type="InterPro" id="IPR008280">
    <property type="entry name" value="Tub_FtsZ_C"/>
</dbReference>
<dbReference type="PRINTS" id="PR01519">
    <property type="entry name" value="EPSLNTUBULIN"/>
</dbReference>
<dbReference type="GO" id="GO:0005525">
    <property type="term" value="F:GTP binding"/>
    <property type="evidence" value="ECO:0007669"/>
    <property type="project" value="UniProtKB-UniRule"/>
</dbReference>
<organism evidence="8 9">
    <name type="scientific">Oopsacas minuta</name>
    <dbReference type="NCBI Taxonomy" id="111878"/>
    <lineage>
        <taxon>Eukaryota</taxon>
        <taxon>Metazoa</taxon>
        <taxon>Porifera</taxon>
        <taxon>Hexactinellida</taxon>
        <taxon>Hexasterophora</taxon>
        <taxon>Lyssacinosida</taxon>
        <taxon>Leucopsacidae</taxon>
        <taxon>Oopsacas</taxon>
    </lineage>
</organism>
<dbReference type="InterPro" id="IPR004057">
    <property type="entry name" value="Epsilon_tubulin"/>
</dbReference>
<dbReference type="EMBL" id="JAKMXF010000233">
    <property type="protein sequence ID" value="KAI6654095.1"/>
    <property type="molecule type" value="Genomic_DNA"/>
</dbReference>
<proteinExistence type="inferred from homology"/>
<evidence type="ECO:0000256" key="1">
    <source>
        <dbReference type="ARBA" id="ARBA00009636"/>
    </source>
</evidence>
<dbReference type="InterPro" id="IPR036525">
    <property type="entry name" value="Tubulin/FtsZ_GTPase_sf"/>
</dbReference>
<evidence type="ECO:0000259" key="6">
    <source>
        <dbReference type="SMART" id="SM00864"/>
    </source>
</evidence>
<keyword evidence="9" id="KW-1185">Reference proteome</keyword>
<feature type="domain" description="Tubulin/FtsZ 2-layer sandwich" evidence="7">
    <location>
        <begin position="263"/>
        <end position="398"/>
    </location>
</feature>
<evidence type="ECO:0000313" key="8">
    <source>
        <dbReference type="EMBL" id="KAI6654095.1"/>
    </source>
</evidence>
<dbReference type="PROSITE" id="PS00227">
    <property type="entry name" value="TUBULIN"/>
    <property type="match status" value="1"/>
</dbReference>
<dbReference type="Gene3D" id="3.40.50.1440">
    <property type="entry name" value="Tubulin/FtsZ, GTPase domain"/>
    <property type="match status" value="1"/>
</dbReference>
<feature type="domain" description="Tubulin/FtsZ GTPase" evidence="6">
    <location>
        <begin position="56"/>
        <end position="261"/>
    </location>
</feature>
<evidence type="ECO:0000256" key="4">
    <source>
        <dbReference type="ARBA" id="ARBA00023134"/>
    </source>
</evidence>
<gene>
    <name evidence="8" type="ORF">LOD99_2941</name>
</gene>
<dbReference type="InterPro" id="IPR000217">
    <property type="entry name" value="Tubulin"/>
</dbReference>
<dbReference type="GO" id="GO:0005874">
    <property type="term" value="C:microtubule"/>
    <property type="evidence" value="ECO:0007669"/>
    <property type="project" value="UniProtKB-KW"/>
</dbReference>
<keyword evidence="3 5" id="KW-0547">Nucleotide-binding</keyword>
<reference evidence="8 9" key="1">
    <citation type="journal article" date="2023" name="BMC Biol.">
        <title>The compact genome of the sponge Oopsacas minuta (Hexactinellida) is lacking key metazoan core genes.</title>
        <authorList>
            <person name="Santini S."/>
            <person name="Schenkelaars Q."/>
            <person name="Jourda C."/>
            <person name="Duchesne M."/>
            <person name="Belahbib H."/>
            <person name="Rocher C."/>
            <person name="Selva M."/>
            <person name="Riesgo A."/>
            <person name="Vervoort M."/>
            <person name="Leys S.P."/>
            <person name="Kodjabachian L."/>
            <person name="Le Bivic A."/>
            <person name="Borchiellini C."/>
            <person name="Claverie J.M."/>
            <person name="Renard E."/>
        </authorList>
    </citation>
    <scope>NUCLEOTIDE SEQUENCE [LARGE SCALE GENOMIC DNA]</scope>
    <source>
        <strain evidence="8">SPO-2</strain>
    </source>
</reference>
<evidence type="ECO:0008006" key="10">
    <source>
        <dbReference type="Google" id="ProtNLM"/>
    </source>
</evidence>
<dbReference type="FunFam" id="3.40.50.1440:FF:000017">
    <property type="entry name" value="Tubulin epsilon chain"/>
    <property type="match status" value="1"/>
</dbReference>
<dbReference type="Pfam" id="PF03953">
    <property type="entry name" value="Tubulin_C"/>
    <property type="match status" value="1"/>
</dbReference>
<dbReference type="AlphaFoldDB" id="A0AAV7K016"/>
<dbReference type="InterPro" id="IPR018316">
    <property type="entry name" value="Tubulin/FtsZ_2-layer-sand-dom"/>
</dbReference>
<dbReference type="InterPro" id="IPR023123">
    <property type="entry name" value="Tubulin_C"/>
</dbReference>
<evidence type="ECO:0000256" key="3">
    <source>
        <dbReference type="ARBA" id="ARBA00022741"/>
    </source>
</evidence>
<evidence type="ECO:0000259" key="7">
    <source>
        <dbReference type="SMART" id="SM00865"/>
    </source>
</evidence>
<evidence type="ECO:0000256" key="5">
    <source>
        <dbReference type="RuleBase" id="RU000352"/>
    </source>
</evidence>
<dbReference type="Proteomes" id="UP001165289">
    <property type="component" value="Unassembled WGS sequence"/>
</dbReference>
<dbReference type="PANTHER" id="PTHR11588">
    <property type="entry name" value="TUBULIN"/>
    <property type="match status" value="1"/>
</dbReference>
<dbReference type="SUPFAM" id="SSF55307">
    <property type="entry name" value="Tubulin C-terminal domain-like"/>
    <property type="match status" value="1"/>
</dbReference>
<dbReference type="SMART" id="SM00864">
    <property type="entry name" value="Tubulin"/>
    <property type="match status" value="1"/>
</dbReference>
<dbReference type="SUPFAM" id="SSF52490">
    <property type="entry name" value="Tubulin nucleotide-binding domain-like"/>
    <property type="match status" value="1"/>
</dbReference>
<sequence length="458" mass="52057">MTQSIVIQVGQCGNQIGSRFWDLALREHSQYNKHSLYDGPLSTFFRNVDTIKRQYREIPLGNGREKIHTLKARAVLVDMEEGVVNNLISSPLGDLFDSRQLMTDVSGSGNNWAVGHYMYGDKYKEKIFDIVRHETEKCDCLQSFFVFHSMGGGTGSGLGSRILSLLHDEYKHVYKFSVPVFPSVDDDVITSPYNSVLAMRLLSDISDCVLPFDNEALIDITKLTGASAKKDPLKKEKPFDRMNDIVAGLLLNLTSSARFEGTLNVDLNEIAMNMVPFPRMQYLLSSMAPLYMPKDVGMAIRKIDQMFAETFSKEFQLLKVQPRQHLYLACALLVRGRVSLSDIRRNIDKLNACISFPYWNEKGWKIGHCNTPPVDKPYSLLTLANNTSILVYFDKIREKFIKLYKRRAHLHHYLGVDGMEMGCFEESIESLLGVIEGYRKMETQGQIQPKGVPRVKIV</sequence>
<name>A0AAV7K016_9METZ</name>
<evidence type="ECO:0000313" key="9">
    <source>
        <dbReference type="Proteomes" id="UP001165289"/>
    </source>
</evidence>
<dbReference type="GO" id="GO:0007017">
    <property type="term" value="P:microtubule-based process"/>
    <property type="evidence" value="ECO:0007669"/>
    <property type="project" value="InterPro"/>
</dbReference>
<dbReference type="InterPro" id="IPR017975">
    <property type="entry name" value="Tubulin_CS"/>
</dbReference>
<keyword evidence="2 5" id="KW-0493">Microtubule</keyword>
<evidence type="ECO:0000256" key="2">
    <source>
        <dbReference type="ARBA" id="ARBA00022701"/>
    </source>
</evidence>
<protein>
    <recommendedName>
        <fullName evidence="10">Tubulin epsilon chain</fullName>
    </recommendedName>
</protein>
<dbReference type="FunFam" id="1.10.287.600:FF:000007">
    <property type="entry name" value="tubulin epsilon chain"/>
    <property type="match status" value="1"/>
</dbReference>
<dbReference type="Pfam" id="PF00091">
    <property type="entry name" value="Tubulin"/>
    <property type="match status" value="1"/>
</dbReference>
<comment type="similarity">
    <text evidence="1 5">Belongs to the tubulin family.</text>
</comment>